<dbReference type="Proteomes" id="UP001324380">
    <property type="component" value="Chromosome"/>
</dbReference>
<evidence type="ECO:0000256" key="4">
    <source>
        <dbReference type="ARBA" id="ARBA00023163"/>
    </source>
</evidence>
<keyword evidence="5" id="KW-0812">Transmembrane</keyword>
<feature type="transmembrane region" description="Helical" evidence="5">
    <location>
        <begin position="168"/>
        <end position="185"/>
    </location>
</feature>
<dbReference type="PANTHER" id="PTHR43133">
    <property type="entry name" value="RNA POLYMERASE ECF-TYPE SIGMA FACTO"/>
    <property type="match status" value="1"/>
</dbReference>
<dbReference type="InterPro" id="IPR036388">
    <property type="entry name" value="WH-like_DNA-bd_sf"/>
</dbReference>
<dbReference type="Pfam" id="PF08281">
    <property type="entry name" value="Sigma70_r4_2"/>
    <property type="match status" value="1"/>
</dbReference>
<protein>
    <submittedName>
        <fullName evidence="7">Sigma-70 family RNA polymerase sigma factor</fullName>
    </submittedName>
</protein>
<keyword evidence="8" id="KW-1185">Reference proteome</keyword>
<comment type="similarity">
    <text evidence="1">Belongs to the sigma-70 factor family. ECF subfamily.</text>
</comment>
<evidence type="ECO:0000313" key="8">
    <source>
        <dbReference type="Proteomes" id="UP001324380"/>
    </source>
</evidence>
<dbReference type="SUPFAM" id="SSF88659">
    <property type="entry name" value="Sigma3 and sigma4 domains of RNA polymerase sigma factors"/>
    <property type="match status" value="1"/>
</dbReference>
<dbReference type="InterPro" id="IPR014284">
    <property type="entry name" value="RNA_pol_sigma-70_dom"/>
</dbReference>
<dbReference type="Gene3D" id="1.10.10.10">
    <property type="entry name" value="Winged helix-like DNA-binding domain superfamily/Winged helix DNA-binding domain"/>
    <property type="match status" value="1"/>
</dbReference>
<dbReference type="SUPFAM" id="SSF88946">
    <property type="entry name" value="Sigma2 domain of RNA polymerase sigma factors"/>
    <property type="match status" value="1"/>
</dbReference>
<dbReference type="Gene3D" id="1.10.1740.10">
    <property type="match status" value="1"/>
</dbReference>
<proteinExistence type="inferred from homology"/>
<keyword evidence="2" id="KW-0805">Transcription regulation</keyword>
<dbReference type="PANTHER" id="PTHR43133:SF46">
    <property type="entry name" value="RNA POLYMERASE SIGMA-70 FACTOR ECF SUBFAMILY"/>
    <property type="match status" value="1"/>
</dbReference>
<dbReference type="InterPro" id="IPR013249">
    <property type="entry name" value="RNA_pol_sigma70_r4_t2"/>
</dbReference>
<keyword evidence="5" id="KW-0472">Membrane</keyword>
<accession>A0ABZ0TVF0</accession>
<dbReference type="NCBIfam" id="TIGR02937">
    <property type="entry name" value="sigma70-ECF"/>
    <property type="match status" value="1"/>
</dbReference>
<evidence type="ECO:0000256" key="2">
    <source>
        <dbReference type="ARBA" id="ARBA00023015"/>
    </source>
</evidence>
<dbReference type="InterPro" id="IPR039425">
    <property type="entry name" value="RNA_pol_sigma-70-like"/>
</dbReference>
<dbReference type="RefSeq" id="WP_321566149.1">
    <property type="nucleotide sequence ID" value="NZ_CP139558.1"/>
</dbReference>
<sequence>MKTTGTIDKEQIFKTIYLATFDKLNKTLNSIKNDELVHDAIQEAYLKLWVKMDEQEEQEDYMPFLYFYARNYAIKQISRNIKRELLEGDIFREANGINLEHELEFKEYHLQLSQAVNRLPTKRREVYRLFKEEGLSYKSIGKKLHISYKTVDNHLTKATRAIKYEIRSIYGITKLIVILLLFLLGR</sequence>
<evidence type="ECO:0000256" key="1">
    <source>
        <dbReference type="ARBA" id="ARBA00010641"/>
    </source>
</evidence>
<dbReference type="EMBL" id="CP139558">
    <property type="protein sequence ID" value="WPU97063.1"/>
    <property type="molecule type" value="Genomic_DNA"/>
</dbReference>
<gene>
    <name evidence="7" type="ORF">SNE25_16190</name>
</gene>
<evidence type="ECO:0000256" key="5">
    <source>
        <dbReference type="SAM" id="Phobius"/>
    </source>
</evidence>
<organism evidence="7 8">
    <name type="scientific">Mucilaginibacter sabulilitoris</name>
    <dbReference type="NCBI Taxonomy" id="1173583"/>
    <lineage>
        <taxon>Bacteria</taxon>
        <taxon>Pseudomonadati</taxon>
        <taxon>Bacteroidota</taxon>
        <taxon>Sphingobacteriia</taxon>
        <taxon>Sphingobacteriales</taxon>
        <taxon>Sphingobacteriaceae</taxon>
        <taxon>Mucilaginibacter</taxon>
    </lineage>
</organism>
<keyword evidence="4" id="KW-0804">Transcription</keyword>
<keyword evidence="5" id="KW-1133">Transmembrane helix</keyword>
<keyword evidence="3" id="KW-0731">Sigma factor</keyword>
<feature type="domain" description="RNA polymerase sigma factor 70 region 4 type 2" evidence="6">
    <location>
        <begin position="110"/>
        <end position="160"/>
    </location>
</feature>
<evidence type="ECO:0000313" key="7">
    <source>
        <dbReference type="EMBL" id="WPU97063.1"/>
    </source>
</evidence>
<reference evidence="7 8" key="1">
    <citation type="submission" date="2023-11" db="EMBL/GenBank/DDBJ databases">
        <title>Analysis of the Genomes of Mucilaginibacter gossypii cycad 4 and M. sabulilitoris SNA2: microbes with the potential for plant growth promotion.</title>
        <authorList>
            <person name="Hirsch A.M."/>
            <person name="Humm E."/>
            <person name="Rubbi M."/>
            <person name="Del Vecchio G."/>
            <person name="Ha S.M."/>
            <person name="Pellegrini M."/>
            <person name="Gunsalus R.P."/>
        </authorList>
    </citation>
    <scope>NUCLEOTIDE SEQUENCE [LARGE SCALE GENOMIC DNA]</scope>
    <source>
        <strain evidence="7 8">SNA2</strain>
    </source>
</reference>
<evidence type="ECO:0000256" key="3">
    <source>
        <dbReference type="ARBA" id="ARBA00023082"/>
    </source>
</evidence>
<name>A0ABZ0TVF0_9SPHI</name>
<dbReference type="InterPro" id="IPR013324">
    <property type="entry name" value="RNA_pol_sigma_r3/r4-like"/>
</dbReference>
<dbReference type="InterPro" id="IPR013325">
    <property type="entry name" value="RNA_pol_sigma_r2"/>
</dbReference>
<evidence type="ECO:0000259" key="6">
    <source>
        <dbReference type="Pfam" id="PF08281"/>
    </source>
</evidence>